<evidence type="ECO:0000313" key="1">
    <source>
        <dbReference type="EMBL" id="KIV99225.1"/>
    </source>
</evidence>
<gene>
    <name evidence="1" type="ORF">PV09_09089</name>
</gene>
<accession>A0A0D1XAJ9</accession>
<dbReference type="VEuPathDB" id="FungiDB:PV09_09089"/>
<organism evidence="1 2">
    <name type="scientific">Verruconis gallopava</name>
    <dbReference type="NCBI Taxonomy" id="253628"/>
    <lineage>
        <taxon>Eukaryota</taxon>
        <taxon>Fungi</taxon>
        <taxon>Dikarya</taxon>
        <taxon>Ascomycota</taxon>
        <taxon>Pezizomycotina</taxon>
        <taxon>Dothideomycetes</taxon>
        <taxon>Pleosporomycetidae</taxon>
        <taxon>Venturiales</taxon>
        <taxon>Sympoventuriaceae</taxon>
        <taxon>Verruconis</taxon>
    </lineage>
</organism>
<sequence>MATTEWLFFDNESTSSYSHLFCDAGLIVQFGIQGMSPSLPDAFQDDTIYNYCRNVPTATFETANFTHTKSLPLKSAGNGFVQSENSSSDSRVPFFLPCAPVTSSTNTEPFEVSYVTEAHSHAAPTSTKLSPEASSFVPSLDVGHLDPPHRNGYLEQKGCTSTLSPSRVLYSSARDAHLEFRESDLESLGDLPTSTTINSRLTSPCNPPKGLSMKELNDIINYKPHLIEDRLRKLGLKFTVEPEAIFTTKTKQPSHPVADDVISIKDEHPKANSWFETGYYNQSCDEADHAFELCTRHAQAHTDVEAFPPPYLDAITEAKLTSWANSIEDEDEEEQSLQTTTNSQYSGVSDRIARPVGLVFEPSPQNKFLVYGNRSLEFFEPHMSIEARIEKLCKLGDRSFEDRDVAANPETAWRQRRLEEKSRKRAMDDAYFQHFRYTAFDDSEDGFSVSELAVRIAEFHMDDCPDTASLSSALMSAYEYTYITAPQTVCAEFASIFIDKDEAGADTYATKIYDNSMPELCGINRLGFYREFVDLETSYNDEDTHFQGEKPNSTVVYHDMNRRFCLLRRLVLHARPSIWHGKMIDERIAAFELLKNSNLRLMKAPVVFGDDIEKVKATGLSYRRGYSKRMSFLDIRKKLMQESKDGWKNLPKLLKEYIGPSRLRQVQTHNAEVKTESPAAARRLQAAKSYYESRLKALPTMTLEYLKALNDYRQESQTITNSSSNEEILNFFRRRWTRRQLENQDANQIMKHHMKTAIPLHAICAGKHDKANKCAGTFSNGVGKIITLGQGNSNSEGNVGYSDLETIIDHHSDQPYDKWMNQIWAGLSISNTFVDSDEEEVIEMRCDTKLELDQTGAQEKSLSLRKALDTLRMSLLQTTPPLVANTPSFVTFGLLDKAIICLSPLRFKVVLDLGNVNHKILEGTRKRLHSAVVKNYVDPFTQDQFEHHDIFETNPIDRIFRNPRSDLLHSGDKSNQESTALLRSDRVLHACNGISEDHICQPRDKTAPAYRQLAGNSYTKGHILRPSVSFDSCSFDGEPRGSLDATSYLTTLEEEYAHAKSLLYIAGVVLLACLLW</sequence>
<protein>
    <submittedName>
        <fullName evidence="1">Uncharacterized protein</fullName>
    </submittedName>
</protein>
<dbReference type="Proteomes" id="UP000053259">
    <property type="component" value="Unassembled WGS sequence"/>
</dbReference>
<evidence type="ECO:0000313" key="2">
    <source>
        <dbReference type="Proteomes" id="UP000053259"/>
    </source>
</evidence>
<dbReference type="AlphaFoldDB" id="A0A0D1XAJ9"/>
<name>A0A0D1XAJ9_9PEZI</name>
<dbReference type="RefSeq" id="XP_016209095.1">
    <property type="nucleotide sequence ID" value="XM_016363081.1"/>
</dbReference>
<dbReference type="HOGENOM" id="CLU_286860_0_0_1"/>
<keyword evidence="2" id="KW-1185">Reference proteome</keyword>
<reference evidence="1 2" key="1">
    <citation type="submission" date="2015-01" db="EMBL/GenBank/DDBJ databases">
        <title>The Genome Sequence of Ochroconis gallopava CBS43764.</title>
        <authorList>
            <consortium name="The Broad Institute Genomics Platform"/>
            <person name="Cuomo C."/>
            <person name="de Hoog S."/>
            <person name="Gorbushina A."/>
            <person name="Stielow B."/>
            <person name="Teixiera M."/>
            <person name="Abouelleil A."/>
            <person name="Chapman S.B."/>
            <person name="Priest M."/>
            <person name="Young S.K."/>
            <person name="Wortman J."/>
            <person name="Nusbaum C."/>
            <person name="Birren B."/>
        </authorList>
    </citation>
    <scope>NUCLEOTIDE SEQUENCE [LARGE SCALE GENOMIC DNA]</scope>
    <source>
        <strain evidence="1 2">CBS 43764</strain>
    </source>
</reference>
<proteinExistence type="predicted"/>
<dbReference type="EMBL" id="KN847581">
    <property type="protein sequence ID" value="KIV99225.1"/>
    <property type="molecule type" value="Genomic_DNA"/>
</dbReference>
<dbReference type="GeneID" id="27317062"/>
<dbReference type="InParanoid" id="A0A0D1XAJ9"/>